<gene>
    <name evidence="7" type="ORF">FHS48_001968</name>
</gene>
<dbReference type="PROSITE" id="PS00065">
    <property type="entry name" value="D_2_HYDROXYACID_DH_1"/>
    <property type="match status" value="1"/>
</dbReference>
<evidence type="ECO:0000313" key="8">
    <source>
        <dbReference type="Proteomes" id="UP000544872"/>
    </source>
</evidence>
<protein>
    <submittedName>
        <fullName evidence="7">Lactate dehydrogenase-like 2-hydroxyacid dehydrogenase</fullName>
    </submittedName>
</protein>
<dbReference type="InterPro" id="IPR050223">
    <property type="entry name" value="D-isomer_2-hydroxyacid_DH"/>
</dbReference>
<dbReference type="CDD" id="cd05301">
    <property type="entry name" value="GDH"/>
    <property type="match status" value="1"/>
</dbReference>
<dbReference type="Gene3D" id="3.40.50.720">
    <property type="entry name" value="NAD(P)-binding Rossmann-like Domain"/>
    <property type="match status" value="2"/>
</dbReference>
<dbReference type="PANTHER" id="PTHR10996">
    <property type="entry name" value="2-HYDROXYACID DEHYDROGENASE-RELATED"/>
    <property type="match status" value="1"/>
</dbReference>
<keyword evidence="2 4" id="KW-0560">Oxidoreductase</keyword>
<dbReference type="Pfam" id="PF00389">
    <property type="entry name" value="2-Hacid_dh"/>
    <property type="match status" value="1"/>
</dbReference>
<evidence type="ECO:0000256" key="2">
    <source>
        <dbReference type="ARBA" id="ARBA00023002"/>
    </source>
</evidence>
<dbReference type="GO" id="GO:0030267">
    <property type="term" value="F:glyoxylate reductase (NADPH) activity"/>
    <property type="evidence" value="ECO:0007669"/>
    <property type="project" value="TreeGrafter"/>
</dbReference>
<comment type="similarity">
    <text evidence="1 4">Belongs to the D-isomer specific 2-hydroxyacid dehydrogenase family.</text>
</comment>
<dbReference type="Proteomes" id="UP000544872">
    <property type="component" value="Unassembled WGS sequence"/>
</dbReference>
<name>A0A7W9ZH60_NOVIT</name>
<reference evidence="7 8" key="1">
    <citation type="submission" date="2020-08" db="EMBL/GenBank/DDBJ databases">
        <title>Genomic Encyclopedia of Type Strains, Phase IV (KMG-IV): sequencing the most valuable type-strain genomes for metagenomic binning, comparative biology and taxonomic classification.</title>
        <authorList>
            <person name="Goeker M."/>
        </authorList>
    </citation>
    <scope>NUCLEOTIDE SEQUENCE [LARGE SCALE GENOMIC DNA]</scope>
    <source>
        <strain evidence="7 8">DSM 11590</strain>
    </source>
</reference>
<dbReference type="RefSeq" id="WP_184263380.1">
    <property type="nucleotide sequence ID" value="NZ_JACIIX010000006.1"/>
</dbReference>
<dbReference type="FunFam" id="3.40.50.720:FF:000203">
    <property type="entry name" value="D-3-phosphoglycerate dehydrogenase (SerA)"/>
    <property type="match status" value="1"/>
</dbReference>
<comment type="caution">
    <text evidence="7">The sequence shown here is derived from an EMBL/GenBank/DDBJ whole genome shotgun (WGS) entry which is preliminary data.</text>
</comment>
<dbReference type="InterPro" id="IPR029752">
    <property type="entry name" value="D-isomer_DH_CS1"/>
</dbReference>
<keyword evidence="8" id="KW-1185">Reference proteome</keyword>
<dbReference type="InterPro" id="IPR029753">
    <property type="entry name" value="D-isomer_DH_CS"/>
</dbReference>
<organism evidence="7 8">
    <name type="scientific">Novispirillum itersonii</name>
    <name type="common">Aquaspirillum itersonii</name>
    <dbReference type="NCBI Taxonomy" id="189"/>
    <lineage>
        <taxon>Bacteria</taxon>
        <taxon>Pseudomonadati</taxon>
        <taxon>Pseudomonadota</taxon>
        <taxon>Alphaproteobacteria</taxon>
        <taxon>Rhodospirillales</taxon>
        <taxon>Novispirillaceae</taxon>
        <taxon>Novispirillum</taxon>
    </lineage>
</organism>
<accession>A0A7W9ZH60</accession>
<keyword evidence="3" id="KW-0520">NAD</keyword>
<dbReference type="PROSITE" id="PS00670">
    <property type="entry name" value="D_2_HYDROXYACID_DH_2"/>
    <property type="match status" value="1"/>
</dbReference>
<evidence type="ECO:0000259" key="5">
    <source>
        <dbReference type="Pfam" id="PF00389"/>
    </source>
</evidence>
<dbReference type="PROSITE" id="PS00671">
    <property type="entry name" value="D_2_HYDROXYACID_DH_3"/>
    <property type="match status" value="1"/>
</dbReference>
<evidence type="ECO:0000256" key="4">
    <source>
        <dbReference type="RuleBase" id="RU003719"/>
    </source>
</evidence>
<feature type="domain" description="D-isomer specific 2-hydroxyacid dehydrogenase catalytic" evidence="5">
    <location>
        <begin position="36"/>
        <end position="322"/>
    </location>
</feature>
<sequence length="323" mass="34400">MTSSRPLAVCSRRLPAPTEQALESLCTVIANPGDLPLPAATLAERCRQHGATVLVVTPTDRISADIIATLPDSLKLIATFSVGYEHIDVEAARARGITVTNTPGVLTDATADIALLLILGAARRASEGEREIRTDSWTGWRPTHLMGTHIGGRRLGILGMGRIGQAVAQRARAFGMEIHYHNRTQLSAEQEQGAIFHADADSLLRVSDVLSLHCPATPETTGFLNAQRLALLPDGAIVINTARGAIVNDTDLIAALRSGRIAAAGLDVFAGEPDIHPDYRELCNTFLLPHLGSATLQTRTAMGNSVIDSIQSILLNRLPSNAL</sequence>
<feature type="domain" description="D-isomer specific 2-hydroxyacid dehydrogenase NAD-binding" evidence="6">
    <location>
        <begin position="116"/>
        <end position="292"/>
    </location>
</feature>
<dbReference type="GO" id="GO:0051287">
    <property type="term" value="F:NAD binding"/>
    <property type="evidence" value="ECO:0007669"/>
    <property type="project" value="InterPro"/>
</dbReference>
<dbReference type="GO" id="GO:0016618">
    <property type="term" value="F:hydroxypyruvate reductase [NAD(P)H] activity"/>
    <property type="evidence" value="ECO:0007669"/>
    <property type="project" value="TreeGrafter"/>
</dbReference>
<dbReference type="SUPFAM" id="SSF51735">
    <property type="entry name" value="NAD(P)-binding Rossmann-fold domains"/>
    <property type="match status" value="1"/>
</dbReference>
<dbReference type="Pfam" id="PF02826">
    <property type="entry name" value="2-Hacid_dh_C"/>
    <property type="match status" value="1"/>
</dbReference>
<dbReference type="InterPro" id="IPR006140">
    <property type="entry name" value="D-isomer_DH_NAD-bd"/>
</dbReference>
<evidence type="ECO:0000256" key="3">
    <source>
        <dbReference type="ARBA" id="ARBA00023027"/>
    </source>
</evidence>
<evidence type="ECO:0000259" key="6">
    <source>
        <dbReference type="Pfam" id="PF02826"/>
    </source>
</evidence>
<proteinExistence type="inferred from homology"/>
<evidence type="ECO:0000256" key="1">
    <source>
        <dbReference type="ARBA" id="ARBA00005854"/>
    </source>
</evidence>
<dbReference type="SUPFAM" id="SSF52283">
    <property type="entry name" value="Formate/glycerate dehydrogenase catalytic domain-like"/>
    <property type="match status" value="1"/>
</dbReference>
<dbReference type="InterPro" id="IPR036291">
    <property type="entry name" value="NAD(P)-bd_dom_sf"/>
</dbReference>
<evidence type="ECO:0000313" key="7">
    <source>
        <dbReference type="EMBL" id="MBB6210552.1"/>
    </source>
</evidence>
<dbReference type="AlphaFoldDB" id="A0A7W9ZH60"/>
<dbReference type="EMBL" id="JACIIX010000006">
    <property type="protein sequence ID" value="MBB6210552.1"/>
    <property type="molecule type" value="Genomic_DNA"/>
</dbReference>
<dbReference type="InterPro" id="IPR006139">
    <property type="entry name" value="D-isomer_2_OHA_DH_cat_dom"/>
</dbReference>
<dbReference type="PANTHER" id="PTHR10996:SF283">
    <property type="entry name" value="GLYOXYLATE_HYDROXYPYRUVATE REDUCTASE B"/>
    <property type="match status" value="1"/>
</dbReference>
<dbReference type="GO" id="GO:0005829">
    <property type="term" value="C:cytosol"/>
    <property type="evidence" value="ECO:0007669"/>
    <property type="project" value="TreeGrafter"/>
</dbReference>